<accession>I3UN63</accession>
<proteinExistence type="predicted"/>
<evidence type="ECO:0000313" key="1">
    <source>
        <dbReference type="EMBL" id="AFK66934.1"/>
    </source>
</evidence>
<dbReference type="KEGG" id="ppi:YSA_00296"/>
<dbReference type="AlphaFoldDB" id="I3UN63"/>
<dbReference type="Proteomes" id="UP000005268">
    <property type="component" value="Chromosome"/>
</dbReference>
<gene>
    <name evidence="1" type="ORF">YSA_00296</name>
</gene>
<organism evidence="1 2">
    <name type="scientific">Pseudomonas putida ND6</name>
    <dbReference type="NCBI Taxonomy" id="231023"/>
    <lineage>
        <taxon>Bacteria</taxon>
        <taxon>Pseudomonadati</taxon>
        <taxon>Pseudomonadota</taxon>
        <taxon>Gammaproteobacteria</taxon>
        <taxon>Pseudomonadales</taxon>
        <taxon>Pseudomonadaceae</taxon>
        <taxon>Pseudomonas</taxon>
    </lineage>
</organism>
<sequence length="44" mass="4961">MTHVDHLLLLFFRDEKKPSPHAERAHLLFGFGVEAATSPLMRGS</sequence>
<evidence type="ECO:0000313" key="2">
    <source>
        <dbReference type="Proteomes" id="UP000005268"/>
    </source>
</evidence>
<protein>
    <submittedName>
        <fullName evidence="1">Uncharacterized protein</fullName>
    </submittedName>
</protein>
<reference evidence="1 2" key="1">
    <citation type="journal article" date="2012" name="J. Bacteriol.">
        <title>Complete Genome Sequence of the Naphthalene-Degrading Pseudomonas putida Strain ND6.</title>
        <authorList>
            <person name="Li S."/>
            <person name="Zhao H."/>
            <person name="Li Y."/>
            <person name="Niu S."/>
            <person name="Cai B."/>
        </authorList>
    </citation>
    <scope>NUCLEOTIDE SEQUENCE [LARGE SCALE GENOMIC DNA]</scope>
    <source>
        <strain evidence="1 2">ND6</strain>
    </source>
</reference>
<dbReference type="HOGENOM" id="CLU_3220902_0_0_6"/>
<name>I3UN63_PSEPU</name>
<dbReference type="EMBL" id="CP003588">
    <property type="protein sequence ID" value="AFK66934.1"/>
    <property type="molecule type" value="Genomic_DNA"/>
</dbReference>
<dbReference type="PATRIC" id="fig|231023.4.peg.136"/>